<comment type="subcellular location">
    <subcellularLocation>
        <location evidence="7">Cytoplasm</location>
    </subcellularLocation>
</comment>
<feature type="domain" description="Glutamyl/glutaminyl-tRNA synthetase class Ib catalytic" evidence="8">
    <location>
        <begin position="16"/>
        <end position="333"/>
    </location>
</feature>
<dbReference type="PROSITE" id="PS00178">
    <property type="entry name" value="AA_TRNA_LIGASE_I"/>
    <property type="match status" value="1"/>
</dbReference>
<reference evidence="10" key="1">
    <citation type="submission" date="2015-05" db="EMBL/GenBank/DDBJ databases">
        <authorList>
            <person name="Rattei Thomas"/>
        </authorList>
    </citation>
    <scope>NUCLEOTIDE SEQUENCE</scope>
    <source>
        <strain evidence="10">DC9</strain>
    </source>
</reference>
<dbReference type="InterPro" id="IPR045462">
    <property type="entry name" value="aa-tRNA-synth_I_cd-bd"/>
</dbReference>
<dbReference type="GO" id="GO:0004818">
    <property type="term" value="F:glutamate-tRNA ligase activity"/>
    <property type="evidence" value="ECO:0007669"/>
    <property type="project" value="UniProtKB-UniRule"/>
</dbReference>
<dbReference type="Pfam" id="PF00749">
    <property type="entry name" value="tRNA-synt_1c"/>
    <property type="match status" value="1"/>
</dbReference>
<keyword evidence="3 7" id="KW-0547">Nucleotide-binding</keyword>
<dbReference type="Gene3D" id="1.10.10.350">
    <property type="match status" value="1"/>
</dbReference>
<evidence type="ECO:0000256" key="7">
    <source>
        <dbReference type="HAMAP-Rule" id="MF_00022"/>
    </source>
</evidence>
<evidence type="ECO:0000256" key="4">
    <source>
        <dbReference type="ARBA" id="ARBA00022840"/>
    </source>
</evidence>
<comment type="caution">
    <text evidence="7">Lacks conserved residue(s) required for the propagation of feature annotation.</text>
</comment>
<dbReference type="InterPro" id="IPR033910">
    <property type="entry name" value="GluRS_core"/>
</dbReference>
<dbReference type="SUPFAM" id="SSF52374">
    <property type="entry name" value="Nucleotidylyl transferase"/>
    <property type="match status" value="1"/>
</dbReference>
<dbReference type="CDD" id="cd00808">
    <property type="entry name" value="GluRS_core"/>
    <property type="match status" value="1"/>
</dbReference>
<evidence type="ECO:0000256" key="1">
    <source>
        <dbReference type="ARBA" id="ARBA00007894"/>
    </source>
</evidence>
<dbReference type="InterPro" id="IPR049940">
    <property type="entry name" value="GluQ/Sye"/>
</dbReference>
<evidence type="ECO:0000256" key="2">
    <source>
        <dbReference type="ARBA" id="ARBA00022598"/>
    </source>
</evidence>
<dbReference type="PANTHER" id="PTHR43311">
    <property type="entry name" value="GLUTAMATE--TRNA LIGASE"/>
    <property type="match status" value="1"/>
</dbReference>
<dbReference type="GO" id="GO:0000049">
    <property type="term" value="F:tRNA binding"/>
    <property type="evidence" value="ECO:0007669"/>
    <property type="project" value="InterPro"/>
</dbReference>
<dbReference type="EMBL" id="LN847050">
    <property type="protein sequence ID" value="CRI42674.1"/>
    <property type="molecule type" value="Genomic_DNA"/>
</dbReference>
<comment type="catalytic activity">
    <reaction evidence="7">
        <text>tRNA(Glu) + L-glutamate + ATP = L-glutamyl-tRNA(Glu) + AMP + diphosphate</text>
        <dbReference type="Rhea" id="RHEA:23540"/>
        <dbReference type="Rhea" id="RHEA-COMP:9663"/>
        <dbReference type="Rhea" id="RHEA-COMP:9680"/>
        <dbReference type="ChEBI" id="CHEBI:29985"/>
        <dbReference type="ChEBI" id="CHEBI:30616"/>
        <dbReference type="ChEBI" id="CHEBI:33019"/>
        <dbReference type="ChEBI" id="CHEBI:78442"/>
        <dbReference type="ChEBI" id="CHEBI:78520"/>
        <dbReference type="ChEBI" id="CHEBI:456215"/>
        <dbReference type="EC" id="6.1.1.17"/>
    </reaction>
</comment>
<evidence type="ECO:0000256" key="6">
    <source>
        <dbReference type="ARBA" id="ARBA00023146"/>
    </source>
</evidence>
<dbReference type="HAMAP" id="MF_00022">
    <property type="entry name" value="Glu_tRNA_synth_type1"/>
    <property type="match status" value="1"/>
</dbReference>
<keyword evidence="4 7" id="KW-0067">ATP-binding</keyword>
<feature type="short sequence motif" description="'KMSKS' region" evidence="7">
    <location>
        <begin position="264"/>
        <end position="268"/>
    </location>
</feature>
<feature type="domain" description="Aminoacyl-tRNA synthetase class I anticodon-binding" evidence="9">
    <location>
        <begin position="347"/>
        <end position="483"/>
    </location>
</feature>
<dbReference type="FunFam" id="3.40.50.620:FF:000045">
    <property type="entry name" value="Glutamate--tRNA ligase, mitochondrial"/>
    <property type="match status" value="1"/>
</dbReference>
<keyword evidence="6 7" id="KW-0030">Aminoacyl-tRNA synthetase</keyword>
<evidence type="ECO:0000259" key="8">
    <source>
        <dbReference type="Pfam" id="PF00749"/>
    </source>
</evidence>
<dbReference type="Gene3D" id="3.40.50.620">
    <property type="entry name" value="HUPs"/>
    <property type="match status" value="1"/>
</dbReference>
<name>A0A0F7WWC3_CHLPN</name>
<dbReference type="EC" id="6.1.1.17" evidence="7"/>
<dbReference type="GO" id="GO:0005829">
    <property type="term" value="C:cytosol"/>
    <property type="evidence" value="ECO:0007669"/>
    <property type="project" value="TreeGrafter"/>
</dbReference>
<dbReference type="InterPro" id="IPR020751">
    <property type="entry name" value="aa-tRNA-synth_I_codon-bd_sub2"/>
</dbReference>
<dbReference type="InterPro" id="IPR008925">
    <property type="entry name" value="aa_tRNA-synth_I_cd-bd_sf"/>
</dbReference>
<dbReference type="GO" id="GO:0006424">
    <property type="term" value="P:glutamyl-tRNA aminoacylation"/>
    <property type="evidence" value="ECO:0007669"/>
    <property type="project" value="UniProtKB-UniRule"/>
</dbReference>
<keyword evidence="5 7" id="KW-0648">Protein biosynthesis</keyword>
<proteinExistence type="inferred from homology"/>
<dbReference type="InterPro" id="IPR001412">
    <property type="entry name" value="aa-tRNA-synth_I_CS"/>
</dbReference>
<evidence type="ECO:0000313" key="10">
    <source>
        <dbReference type="EMBL" id="CRI42674.1"/>
    </source>
</evidence>
<organism evidence="10">
    <name type="scientific">Chlamydia pneumoniae</name>
    <name type="common">Chlamydophila pneumoniae</name>
    <dbReference type="NCBI Taxonomy" id="83558"/>
    <lineage>
        <taxon>Bacteria</taxon>
        <taxon>Pseudomonadati</taxon>
        <taxon>Chlamydiota</taxon>
        <taxon>Chlamydiia</taxon>
        <taxon>Chlamydiales</taxon>
        <taxon>Chlamydiaceae</taxon>
        <taxon>Chlamydia/Chlamydophila group</taxon>
        <taxon>Chlamydia</taxon>
    </lineage>
</organism>
<evidence type="ECO:0000259" key="9">
    <source>
        <dbReference type="Pfam" id="PF19269"/>
    </source>
</evidence>
<dbReference type="Pfam" id="PF19269">
    <property type="entry name" value="Anticodon_2"/>
    <property type="match status" value="1"/>
</dbReference>
<dbReference type="InterPro" id="IPR014729">
    <property type="entry name" value="Rossmann-like_a/b/a_fold"/>
</dbReference>
<evidence type="ECO:0000256" key="5">
    <source>
        <dbReference type="ARBA" id="ARBA00022917"/>
    </source>
</evidence>
<dbReference type="AlphaFoldDB" id="A0A0F7WWC3"/>
<feature type="short sequence motif" description="'HIGH' region" evidence="7">
    <location>
        <begin position="23"/>
        <end position="33"/>
    </location>
</feature>
<dbReference type="InterPro" id="IPR020058">
    <property type="entry name" value="Glu/Gln-tRNA-synth_Ib_cat-dom"/>
</dbReference>
<keyword evidence="7" id="KW-0963">Cytoplasm</keyword>
<accession>A0A0F7WWC3</accession>
<dbReference type="InterPro" id="IPR000924">
    <property type="entry name" value="Glu/Gln-tRNA-synth"/>
</dbReference>
<gene>
    <name evidence="7" type="primary">gltX</name>
    <name evidence="10" type="ORF">BN1224_DC9_BT_00020</name>
</gene>
<dbReference type="InterPro" id="IPR004527">
    <property type="entry name" value="Glu-tRNA-ligase_bac/mito"/>
</dbReference>
<keyword evidence="2 7" id="KW-0436">Ligase</keyword>
<comment type="function">
    <text evidence="7">Catalyzes the attachment of glutamate to tRNA(Glu) in a two-step reaction: glutamate is first activated by ATP to form Glu-AMP and then transferred to the acceptor end of tRNA(Glu).</text>
</comment>
<evidence type="ECO:0000256" key="3">
    <source>
        <dbReference type="ARBA" id="ARBA00022741"/>
    </source>
</evidence>
<sequence length="516" mass="59559">MKSLLSKDKRIMNWENVRVRVAPSPTGDPHVGTAYMALFNEIFAKRFKGKMILRIEDTDRTRSRQDYEENIFSALRWCGIQWDEGPDVGGPYGPYRQSERTKIYQGYVETLLKTDCAYKCFATPQELAEMRAVASTLGYRGGYDRRYRYLSPEEVASREAAGQPYTIRLKVPLSGECVFEDYSKGRVVFPWADVDDQVLVKSDGFPTYHFANVIDDHLMGITHVLRGEEWLSSTPKHLLLYEAFGWEPPVFLHMPLLLNPDGTKLSKRKNPTSIFYYRDSGYVKEAFVNFLTLMGYSMEGDEEVYSLERIIETFNPRRIGKSGAVFDIQKLDWMNKHYLNHEGSPERLLKELQGWLLNDEFFLKILPLCQSRITTLAEFINLTSFFFSGLLEYRVEELLPQALSPEKAAILLYSYVKYLEKTDQWTKETCYLGSKWLAQAFNVHHKKAIIPLLYVAITGKKQGLPLFDSIEILGKPRARARLVYAEKLLGGVPKKLAATVDKFMQREDFEEATFDL</sequence>
<comment type="similarity">
    <text evidence="1 7">Belongs to the class-I aminoacyl-tRNA synthetase family. Glutamate--tRNA ligase type 1 subfamily.</text>
</comment>
<protein>
    <recommendedName>
        <fullName evidence="7">Glutamate--tRNA ligase</fullName>
        <ecNumber evidence="7">6.1.1.17</ecNumber>
    </recommendedName>
    <alternativeName>
        <fullName evidence="7">Glutamyl-tRNA synthetase</fullName>
        <shortName evidence="7">GluRS</shortName>
    </alternativeName>
</protein>
<dbReference type="GO" id="GO:0008270">
    <property type="term" value="F:zinc ion binding"/>
    <property type="evidence" value="ECO:0007669"/>
    <property type="project" value="InterPro"/>
</dbReference>
<dbReference type="SUPFAM" id="SSF48163">
    <property type="entry name" value="An anticodon-binding domain of class I aminoacyl-tRNA synthetases"/>
    <property type="match status" value="1"/>
</dbReference>
<comment type="subunit">
    <text evidence="7">Monomer.</text>
</comment>
<dbReference type="NCBIfam" id="TIGR00464">
    <property type="entry name" value="gltX_bact"/>
    <property type="match status" value="1"/>
</dbReference>
<dbReference type="PANTHER" id="PTHR43311:SF2">
    <property type="entry name" value="GLUTAMATE--TRNA LIGASE, MITOCHONDRIAL-RELATED"/>
    <property type="match status" value="1"/>
</dbReference>
<dbReference type="PRINTS" id="PR00987">
    <property type="entry name" value="TRNASYNTHGLU"/>
</dbReference>
<feature type="binding site" evidence="7">
    <location>
        <position position="267"/>
    </location>
    <ligand>
        <name>ATP</name>
        <dbReference type="ChEBI" id="CHEBI:30616"/>
    </ligand>
</feature>
<dbReference type="GO" id="GO:0005524">
    <property type="term" value="F:ATP binding"/>
    <property type="evidence" value="ECO:0007669"/>
    <property type="project" value="UniProtKB-UniRule"/>
</dbReference>